<evidence type="ECO:0000256" key="1">
    <source>
        <dbReference type="SAM" id="MobiDB-lite"/>
    </source>
</evidence>
<dbReference type="EMBL" id="JBHZOL010000062">
    <property type="protein sequence ID" value="MFE4106341.1"/>
    <property type="molecule type" value="Genomic_DNA"/>
</dbReference>
<evidence type="ECO:0000313" key="2">
    <source>
        <dbReference type="EMBL" id="MFE4106341.1"/>
    </source>
</evidence>
<reference evidence="2 3" key="1">
    <citation type="submission" date="2024-10" db="EMBL/GenBank/DDBJ databases">
        <authorList>
            <person name="Ratan Roy A."/>
            <person name="Morales Sandoval P.H."/>
            <person name="De Los Santos Villalobos S."/>
            <person name="Chakraborty S."/>
            <person name="Mukherjee J."/>
        </authorList>
    </citation>
    <scope>NUCLEOTIDE SEQUENCE [LARGE SCALE GENOMIC DNA]</scope>
    <source>
        <strain evidence="2 3">S1</strain>
    </source>
</reference>
<proteinExistence type="predicted"/>
<organism evidence="2 3">
    <name type="scientific">Almyronema epifaneia S1</name>
    <dbReference type="NCBI Taxonomy" id="2991925"/>
    <lineage>
        <taxon>Bacteria</taxon>
        <taxon>Bacillati</taxon>
        <taxon>Cyanobacteriota</taxon>
        <taxon>Cyanophyceae</taxon>
        <taxon>Nodosilineales</taxon>
        <taxon>Nodosilineaceae</taxon>
        <taxon>Almyronema</taxon>
        <taxon>Almyronema epifaneia</taxon>
    </lineage>
</organism>
<name>A0ABW6IDU2_9CYAN</name>
<evidence type="ECO:0008006" key="4">
    <source>
        <dbReference type="Google" id="ProtNLM"/>
    </source>
</evidence>
<evidence type="ECO:0000313" key="3">
    <source>
        <dbReference type="Proteomes" id="UP001600165"/>
    </source>
</evidence>
<protein>
    <recommendedName>
        <fullName evidence="4">Glutamine synthetase inactivating factor IF7</fullName>
    </recommendedName>
</protein>
<feature type="compositionally biased region" description="Polar residues" evidence="1">
    <location>
        <begin position="44"/>
        <end position="58"/>
    </location>
</feature>
<keyword evidence="3" id="KW-1185">Reference proteome</keyword>
<sequence>MSAQDQARALMNRHHHQIKQRQQSMLGRISSEIGMPAEAAEHWTTIQGKPSAAAQQTYDRSHSALS</sequence>
<gene>
    <name evidence="2" type="ORF">ACFVKH_08645</name>
</gene>
<dbReference type="RefSeq" id="WP_377964005.1">
    <property type="nucleotide sequence ID" value="NZ_JBHZOL010000062.1"/>
</dbReference>
<accession>A0ABW6IDU2</accession>
<dbReference type="Proteomes" id="UP001600165">
    <property type="component" value="Unassembled WGS sequence"/>
</dbReference>
<feature type="region of interest" description="Disordered" evidence="1">
    <location>
        <begin position="1"/>
        <end position="66"/>
    </location>
</feature>
<comment type="caution">
    <text evidence="2">The sequence shown here is derived from an EMBL/GenBank/DDBJ whole genome shotgun (WGS) entry which is preliminary data.</text>
</comment>